<name>A0A538U229_UNCEI</name>
<proteinExistence type="predicted"/>
<evidence type="ECO:0000313" key="1">
    <source>
        <dbReference type="EMBL" id="TMQ69950.1"/>
    </source>
</evidence>
<sequence length="90" mass="9765">MKGHSTQATSVSSRLTETRWNSIEDPGCYLMVASGDLVRIPAESLLPGHSPLLTFTSKADVRVAKLSDNPAEPISVLRSIAADNDYFVNF</sequence>
<comment type="caution">
    <text evidence="1">The sequence shown here is derived from an EMBL/GenBank/DDBJ whole genome shotgun (WGS) entry which is preliminary data.</text>
</comment>
<evidence type="ECO:0000313" key="2">
    <source>
        <dbReference type="Proteomes" id="UP000319771"/>
    </source>
</evidence>
<organism evidence="1 2">
    <name type="scientific">Eiseniibacteriota bacterium</name>
    <dbReference type="NCBI Taxonomy" id="2212470"/>
    <lineage>
        <taxon>Bacteria</taxon>
        <taxon>Candidatus Eiseniibacteriota</taxon>
    </lineage>
</organism>
<dbReference type="EMBL" id="VBPB01000264">
    <property type="protein sequence ID" value="TMQ69950.1"/>
    <property type="molecule type" value="Genomic_DNA"/>
</dbReference>
<dbReference type="AlphaFoldDB" id="A0A538U229"/>
<reference evidence="1 2" key="1">
    <citation type="journal article" date="2019" name="Nat. Microbiol.">
        <title>Mediterranean grassland soil C-N compound turnover is dependent on rainfall and depth, and is mediated by genomically divergent microorganisms.</title>
        <authorList>
            <person name="Diamond S."/>
            <person name="Andeer P.F."/>
            <person name="Li Z."/>
            <person name="Crits-Christoph A."/>
            <person name="Burstein D."/>
            <person name="Anantharaman K."/>
            <person name="Lane K.R."/>
            <person name="Thomas B.C."/>
            <person name="Pan C."/>
            <person name="Northen T.R."/>
            <person name="Banfield J.F."/>
        </authorList>
    </citation>
    <scope>NUCLEOTIDE SEQUENCE [LARGE SCALE GENOMIC DNA]</scope>
    <source>
        <strain evidence="1">WS_11</strain>
    </source>
</reference>
<accession>A0A538U229</accession>
<protein>
    <submittedName>
        <fullName evidence="1">Uncharacterized protein</fullName>
    </submittedName>
</protein>
<dbReference type="Proteomes" id="UP000319771">
    <property type="component" value="Unassembled WGS sequence"/>
</dbReference>
<gene>
    <name evidence="1" type="ORF">E6K81_13755</name>
</gene>